<feature type="region of interest" description="Disordered" evidence="2">
    <location>
        <begin position="357"/>
        <end position="461"/>
    </location>
</feature>
<dbReference type="AlphaFoldDB" id="A0AAD4EVJ4"/>
<reference evidence="3" key="1">
    <citation type="submission" date="2023-02" db="EMBL/GenBank/DDBJ databases">
        <authorList>
            <person name="Palmer J.M."/>
        </authorList>
    </citation>
    <scope>NUCLEOTIDE SEQUENCE</scope>
    <source>
        <strain evidence="3">FW57</strain>
    </source>
</reference>
<evidence type="ECO:0000256" key="1">
    <source>
        <dbReference type="ARBA" id="ARBA00023242"/>
    </source>
</evidence>
<feature type="compositionally biased region" description="Polar residues" evidence="2">
    <location>
        <begin position="421"/>
        <end position="436"/>
    </location>
</feature>
<proteinExistence type="predicted"/>
<sequence>MSNWSGFDFFGQSPTPTSTGQHAWSTDQHSLFMSIMGCEEGCNSHSDEVHDAIRTLHAYRPGQNHWTSTGWAPQSAWTLVPAMSPSASNFSWPVAGPAQPLVPMPAAQSMQNSELLSIYVKFLSQFTASLDGKPEASNPYVKHFVPYCVNSQLLVHVAIYSAACFLTDTGHVERTVAMAHKGHVIKLLNEHIRSQPSTSDEVIAGVGQVILDEWLWGNTNDLRAHLRGLREMIRSRGGFRMLGLHGLISKLAISLDVAIALSFEVSPFLRGGPEFEFRDNTQIPLRVALNTPLISSLVPFSSCDTALRFHPAVASILDDMRFLLAAVLALPEKPSAKELQKVHTTSAWIHERISSLPEDSPAVRRPSAASSTFSRGSSAMPDLSDDQQQPLPSRGPSRPQRQPQPQPQRSNNNQSMRRGSTQTPIPQPQDRTQAGSHSPPPAIPTTTDQPGPPATTASSAAPDHVYQAVRLAALLYSRAIKHRQPFSAVVTPAEFLRLWTTAWRVPLATWRSLLGVLNWILLPIVPSGKAAQPHDRLVKGMMNISLFQMAMDNWEIAGSAMEAALSLQRWLAGEARESGDVAGRERES</sequence>
<dbReference type="Proteomes" id="UP001197093">
    <property type="component" value="Unassembled WGS sequence"/>
</dbReference>
<dbReference type="InterPro" id="IPR021858">
    <property type="entry name" value="Fun_TF"/>
</dbReference>
<feature type="compositionally biased region" description="Low complexity" evidence="2">
    <location>
        <begin position="387"/>
        <end position="420"/>
    </location>
</feature>
<evidence type="ECO:0000313" key="3">
    <source>
        <dbReference type="EMBL" id="KAG7288491.1"/>
    </source>
</evidence>
<dbReference type="Pfam" id="PF11951">
    <property type="entry name" value="Fungal_trans_2"/>
    <property type="match status" value="1"/>
</dbReference>
<keyword evidence="1" id="KW-0539">Nucleus</keyword>
<evidence type="ECO:0000313" key="4">
    <source>
        <dbReference type="Proteomes" id="UP001197093"/>
    </source>
</evidence>
<gene>
    <name evidence="3" type="ORF">NEMBOFW57_004844</name>
</gene>
<dbReference type="EMBL" id="JAHCVI010000002">
    <property type="protein sequence ID" value="KAG7288491.1"/>
    <property type="molecule type" value="Genomic_DNA"/>
</dbReference>
<organism evidence="3 4">
    <name type="scientific">Staphylotrichum longicolle</name>
    <dbReference type="NCBI Taxonomy" id="669026"/>
    <lineage>
        <taxon>Eukaryota</taxon>
        <taxon>Fungi</taxon>
        <taxon>Dikarya</taxon>
        <taxon>Ascomycota</taxon>
        <taxon>Pezizomycotina</taxon>
        <taxon>Sordariomycetes</taxon>
        <taxon>Sordariomycetidae</taxon>
        <taxon>Sordariales</taxon>
        <taxon>Chaetomiaceae</taxon>
        <taxon>Staphylotrichum</taxon>
    </lineage>
</organism>
<evidence type="ECO:0000256" key="2">
    <source>
        <dbReference type="SAM" id="MobiDB-lite"/>
    </source>
</evidence>
<feature type="compositionally biased region" description="Low complexity" evidence="2">
    <location>
        <begin position="363"/>
        <end position="379"/>
    </location>
</feature>
<keyword evidence="4" id="KW-1185">Reference proteome</keyword>
<accession>A0AAD4EVJ4</accession>
<dbReference type="PANTHER" id="PTHR37540">
    <property type="entry name" value="TRANSCRIPTION FACTOR (ACR-2), PUTATIVE-RELATED-RELATED"/>
    <property type="match status" value="1"/>
</dbReference>
<dbReference type="PANTHER" id="PTHR37540:SF9">
    <property type="entry name" value="ZN(2)-C6 FUNGAL-TYPE DOMAIN-CONTAINING PROTEIN"/>
    <property type="match status" value="1"/>
</dbReference>
<comment type="caution">
    <text evidence="3">The sequence shown here is derived from an EMBL/GenBank/DDBJ whole genome shotgun (WGS) entry which is preliminary data.</text>
</comment>
<protein>
    <submittedName>
        <fullName evidence="3">Uncharacterized protein</fullName>
    </submittedName>
</protein>
<name>A0AAD4EVJ4_9PEZI</name>